<evidence type="ECO:0000313" key="7">
    <source>
        <dbReference type="Proteomes" id="UP000595663"/>
    </source>
</evidence>
<dbReference type="Pfam" id="PF00126">
    <property type="entry name" value="HTH_1"/>
    <property type="match status" value="1"/>
</dbReference>
<evidence type="ECO:0000256" key="1">
    <source>
        <dbReference type="ARBA" id="ARBA00009437"/>
    </source>
</evidence>
<evidence type="ECO:0000256" key="3">
    <source>
        <dbReference type="ARBA" id="ARBA00023125"/>
    </source>
</evidence>
<proteinExistence type="inferred from homology"/>
<dbReference type="Gene3D" id="1.10.10.10">
    <property type="entry name" value="Winged helix-like DNA-binding domain superfamily/Winged helix DNA-binding domain"/>
    <property type="match status" value="1"/>
</dbReference>
<protein>
    <submittedName>
        <fullName evidence="6">LysR family transcriptional regulator</fullName>
    </submittedName>
</protein>
<feature type="domain" description="HTH lysR-type" evidence="5">
    <location>
        <begin position="1"/>
        <end position="59"/>
    </location>
</feature>
<dbReference type="RefSeq" id="WP_019620036.1">
    <property type="nucleotide sequence ID" value="NZ_AP014545.1"/>
</dbReference>
<dbReference type="PROSITE" id="PS50931">
    <property type="entry name" value="HTH_LYSR"/>
    <property type="match status" value="1"/>
</dbReference>
<keyword evidence="2" id="KW-0805">Transcription regulation</keyword>
<dbReference type="GO" id="GO:0003700">
    <property type="term" value="F:DNA-binding transcription factor activity"/>
    <property type="evidence" value="ECO:0007669"/>
    <property type="project" value="InterPro"/>
</dbReference>
<dbReference type="InterPro" id="IPR000847">
    <property type="entry name" value="LysR_HTH_N"/>
</dbReference>
<sequence>MDTIVGMRTFVAVARQRSFTAGAKQLEISTKLASKYVRQLEEKLGAQLFHRTTRSVTLTETGEAYFTRCVPLLEQFDELEGVVQTRQSTLAGSIRITAPTGFGSTHLVDAVSHFQPLHPDVTIQLQLADHYVPVVEEGFDLAIRFGPLNDSSLVARKLMDMRMVVAASPDYISRVGEPQRPADLSRHNCLQMRINADQSPWPFCVEGEPVSVRVSGSFHANSPKAIAQMGATGLGIVFCPYYAIKPYVETGKLRILFEEQEATVISLYAVYPQSRHLSARVRALIDHLVETFKSGV</sequence>
<dbReference type="InterPro" id="IPR036388">
    <property type="entry name" value="WH-like_DNA-bd_sf"/>
</dbReference>
<dbReference type="FunFam" id="1.10.10.10:FF:000001">
    <property type="entry name" value="LysR family transcriptional regulator"/>
    <property type="match status" value="1"/>
</dbReference>
<reference evidence="6 7" key="1">
    <citation type="journal article" date="2008" name="Int. J. Syst. Evol. Microbiol.">
        <title>Amphritea japonica sp. nov. and Amphritea balenae sp. nov., isolated from the sediment adjacent to sperm whale carcasses off Kagoshima, Japan.</title>
        <authorList>
            <person name="Miyazaki M."/>
            <person name="Nogi Y."/>
            <person name="Fujiwara Y."/>
            <person name="Kawato M."/>
            <person name="Nagahama T."/>
            <person name="Kubokawa K."/>
            <person name="Horikoshi K."/>
        </authorList>
    </citation>
    <scope>NUCLEOTIDE SEQUENCE [LARGE SCALE GENOMIC DNA]</scope>
    <source>
        <strain evidence="6 7">ATCC BAA-1530</strain>
    </source>
</reference>
<dbReference type="InterPro" id="IPR005119">
    <property type="entry name" value="LysR_subst-bd"/>
</dbReference>
<keyword evidence="4" id="KW-0804">Transcription</keyword>
<dbReference type="FunFam" id="3.40.190.290:FF:000001">
    <property type="entry name" value="Transcriptional regulator, LysR family"/>
    <property type="match status" value="1"/>
</dbReference>
<dbReference type="OrthoDB" id="9815676at2"/>
<dbReference type="CDD" id="cd08422">
    <property type="entry name" value="PBP2_CrgA_like"/>
    <property type="match status" value="1"/>
</dbReference>
<dbReference type="InterPro" id="IPR058163">
    <property type="entry name" value="LysR-type_TF_proteobact-type"/>
</dbReference>
<dbReference type="PANTHER" id="PTHR30537">
    <property type="entry name" value="HTH-TYPE TRANSCRIPTIONAL REGULATOR"/>
    <property type="match status" value="1"/>
</dbReference>
<dbReference type="EMBL" id="AP014545">
    <property type="protein sequence ID" value="BBB27153.1"/>
    <property type="molecule type" value="Genomic_DNA"/>
</dbReference>
<organism evidence="6 7">
    <name type="scientific">Amphritea japonica ATCC BAA-1530</name>
    <dbReference type="NCBI Taxonomy" id="1278309"/>
    <lineage>
        <taxon>Bacteria</taxon>
        <taxon>Pseudomonadati</taxon>
        <taxon>Pseudomonadota</taxon>
        <taxon>Gammaproteobacteria</taxon>
        <taxon>Oceanospirillales</taxon>
        <taxon>Oceanospirillaceae</taxon>
        <taxon>Amphritea</taxon>
    </lineage>
</organism>
<evidence type="ECO:0000256" key="4">
    <source>
        <dbReference type="ARBA" id="ARBA00023163"/>
    </source>
</evidence>
<evidence type="ECO:0000259" key="5">
    <source>
        <dbReference type="PROSITE" id="PS50931"/>
    </source>
</evidence>
<keyword evidence="7" id="KW-1185">Reference proteome</keyword>
<dbReference type="GO" id="GO:0003677">
    <property type="term" value="F:DNA binding"/>
    <property type="evidence" value="ECO:0007669"/>
    <property type="project" value="UniProtKB-KW"/>
</dbReference>
<evidence type="ECO:0000313" key="6">
    <source>
        <dbReference type="EMBL" id="BBB27153.1"/>
    </source>
</evidence>
<comment type="similarity">
    <text evidence="1">Belongs to the LysR transcriptional regulatory family.</text>
</comment>
<dbReference type="SUPFAM" id="SSF46785">
    <property type="entry name" value="Winged helix' DNA-binding domain"/>
    <property type="match status" value="1"/>
</dbReference>
<dbReference type="KEGG" id="ajp:AMJAP_2565"/>
<dbReference type="Proteomes" id="UP000595663">
    <property type="component" value="Chromosome"/>
</dbReference>
<gene>
    <name evidence="6" type="ORF">AMJAP_2565</name>
</gene>
<dbReference type="AlphaFoldDB" id="A0A7R6P4H9"/>
<name>A0A7R6P4H9_9GAMM</name>
<accession>A0A7R6P4H9</accession>
<evidence type="ECO:0000256" key="2">
    <source>
        <dbReference type="ARBA" id="ARBA00023015"/>
    </source>
</evidence>
<dbReference type="PANTHER" id="PTHR30537:SF5">
    <property type="entry name" value="HTH-TYPE TRANSCRIPTIONAL ACTIVATOR TTDR-RELATED"/>
    <property type="match status" value="1"/>
</dbReference>
<keyword evidence="3" id="KW-0238">DNA-binding</keyword>
<dbReference type="Pfam" id="PF03466">
    <property type="entry name" value="LysR_substrate"/>
    <property type="match status" value="1"/>
</dbReference>
<dbReference type="SUPFAM" id="SSF53850">
    <property type="entry name" value="Periplasmic binding protein-like II"/>
    <property type="match status" value="1"/>
</dbReference>
<dbReference type="InterPro" id="IPR036390">
    <property type="entry name" value="WH_DNA-bd_sf"/>
</dbReference>
<dbReference type="Gene3D" id="3.40.190.290">
    <property type="match status" value="1"/>
</dbReference>